<dbReference type="Pfam" id="PF12730">
    <property type="entry name" value="ABC2_membrane_4"/>
    <property type="match status" value="1"/>
</dbReference>
<dbReference type="RefSeq" id="WP_047811693.1">
    <property type="nucleotide sequence ID" value="NZ_LDZY01000017.1"/>
</dbReference>
<feature type="transmembrane region" description="Helical" evidence="1">
    <location>
        <begin position="163"/>
        <end position="183"/>
    </location>
</feature>
<accession>A0A0J1FKT2</accession>
<keyword evidence="3" id="KW-1185">Reference proteome</keyword>
<keyword evidence="1" id="KW-1133">Transmembrane helix</keyword>
<evidence type="ECO:0000313" key="3">
    <source>
        <dbReference type="Proteomes" id="UP000036356"/>
    </source>
</evidence>
<feature type="transmembrane region" description="Helical" evidence="1">
    <location>
        <begin position="54"/>
        <end position="73"/>
    </location>
</feature>
<comment type="caution">
    <text evidence="2">The sequence shown here is derived from an EMBL/GenBank/DDBJ whole genome shotgun (WGS) entry which is preliminary data.</text>
</comment>
<feature type="transmembrane region" description="Helical" evidence="1">
    <location>
        <begin position="134"/>
        <end position="156"/>
    </location>
</feature>
<reference evidence="2 3" key="1">
    <citation type="submission" date="2015-06" db="EMBL/GenBank/DDBJ databases">
        <title>Draft genome of the moderately acidophilic sulfate reducer Candidatus Desulfosporosinus acididurans strain M1.</title>
        <authorList>
            <person name="Poehlein A."/>
            <person name="Petzsch P."/>
            <person name="Johnson B.D."/>
            <person name="Schloemann M."/>
            <person name="Daniel R."/>
            <person name="Muehling M."/>
        </authorList>
    </citation>
    <scope>NUCLEOTIDE SEQUENCE [LARGE SCALE GENOMIC DNA]</scope>
    <source>
        <strain evidence="2 3">M1</strain>
    </source>
</reference>
<evidence type="ECO:0000313" key="2">
    <source>
        <dbReference type="EMBL" id="KLU64100.1"/>
    </source>
</evidence>
<keyword evidence="1" id="KW-0472">Membrane</keyword>
<gene>
    <name evidence="2" type="ORF">DEAC_c39150</name>
</gene>
<dbReference type="STRING" id="476652.DEAC_c39150"/>
<sequence>MIEFIHCLQADFIKIKRRPVLWIHFLIPIVGISILLLIFAFSKQSPGLNALDCLGAIALSFPTLIAIVCSMIGDQETEAGNYQQLLTNPSKLRPFLSLSALLLLLGSGAVLLAALGFEAGFAVILHHVPIGPEFYLSGAAILFSSNIFLYFLHLFLSFRFNKGVSISIGIVESLLSALLITGLGDGKWMFIPCAWVLHFLKVFGITNFGGSMPTACGLRTGIVLCVLETLLIFVFSIIWFLSWEGKRAEE</sequence>
<feature type="transmembrane region" description="Helical" evidence="1">
    <location>
        <begin position="189"/>
        <end position="209"/>
    </location>
</feature>
<dbReference type="NCBIfam" id="TIGR03733">
    <property type="entry name" value="lanti_perm_MutG"/>
    <property type="match status" value="1"/>
</dbReference>
<name>A0A0J1FKT2_9FIRM</name>
<dbReference type="CDD" id="cd21808">
    <property type="entry name" value="ABC-2_lan_permease_MutG"/>
    <property type="match status" value="1"/>
</dbReference>
<dbReference type="AlphaFoldDB" id="A0A0J1FKT2"/>
<keyword evidence="1" id="KW-0812">Transmembrane</keyword>
<feature type="transmembrane region" description="Helical" evidence="1">
    <location>
        <begin position="21"/>
        <end position="42"/>
    </location>
</feature>
<feature type="transmembrane region" description="Helical" evidence="1">
    <location>
        <begin position="94"/>
        <end position="114"/>
    </location>
</feature>
<organism evidence="2 3">
    <name type="scientific">Desulfosporosinus acididurans</name>
    <dbReference type="NCBI Taxonomy" id="476652"/>
    <lineage>
        <taxon>Bacteria</taxon>
        <taxon>Bacillati</taxon>
        <taxon>Bacillota</taxon>
        <taxon>Clostridia</taxon>
        <taxon>Eubacteriales</taxon>
        <taxon>Desulfitobacteriaceae</taxon>
        <taxon>Desulfosporosinus</taxon>
    </lineage>
</organism>
<dbReference type="InterPro" id="IPR022294">
    <property type="entry name" value="ABC-transptr_permeasesu"/>
</dbReference>
<evidence type="ECO:0000256" key="1">
    <source>
        <dbReference type="SAM" id="Phobius"/>
    </source>
</evidence>
<dbReference type="PATRIC" id="fig|476652.3.peg.4144"/>
<feature type="transmembrane region" description="Helical" evidence="1">
    <location>
        <begin position="221"/>
        <end position="241"/>
    </location>
</feature>
<dbReference type="EMBL" id="LDZY01000017">
    <property type="protein sequence ID" value="KLU64100.1"/>
    <property type="molecule type" value="Genomic_DNA"/>
</dbReference>
<dbReference type="Proteomes" id="UP000036356">
    <property type="component" value="Unassembled WGS sequence"/>
</dbReference>
<proteinExistence type="predicted"/>
<protein>
    <submittedName>
        <fullName evidence="2">ABC-2 family transporter protein</fullName>
    </submittedName>
</protein>